<dbReference type="Proteomes" id="UP000611629">
    <property type="component" value="Unassembled WGS sequence"/>
</dbReference>
<feature type="domain" description="Iron-binding zinc finger CDGSH type" evidence="5">
    <location>
        <begin position="185"/>
        <end position="222"/>
    </location>
</feature>
<dbReference type="Pfam" id="PF09360">
    <property type="entry name" value="zf-CDGSH"/>
    <property type="match status" value="2"/>
</dbReference>
<dbReference type="Pfam" id="PF06902">
    <property type="entry name" value="Fer4_19"/>
    <property type="match status" value="1"/>
</dbReference>
<gene>
    <name evidence="6" type="ORF">HZF24_03790</name>
</gene>
<name>A0A974BI25_SEDHY</name>
<dbReference type="GO" id="GO:0005737">
    <property type="term" value="C:cytoplasm"/>
    <property type="evidence" value="ECO:0007669"/>
    <property type="project" value="UniProtKB-ARBA"/>
</dbReference>
<proteinExistence type="predicted"/>
<evidence type="ECO:0000256" key="2">
    <source>
        <dbReference type="ARBA" id="ARBA00022723"/>
    </source>
</evidence>
<evidence type="ECO:0000313" key="7">
    <source>
        <dbReference type="Proteomes" id="UP000611629"/>
    </source>
</evidence>
<dbReference type="PANTHER" id="PTHR46491:SF3">
    <property type="entry name" value="CDGSH IRON-SULFUR DOMAIN-CONTAINING PROTEIN 3, MITOCHONDRIAL"/>
    <property type="match status" value="1"/>
</dbReference>
<dbReference type="InterPro" id="IPR052950">
    <property type="entry name" value="CISD"/>
</dbReference>
<organism evidence="6 7">
    <name type="scientific">Sedimentibacter hydroxybenzoicus DSM 7310</name>
    <dbReference type="NCBI Taxonomy" id="1123245"/>
    <lineage>
        <taxon>Bacteria</taxon>
        <taxon>Bacillati</taxon>
        <taxon>Bacillota</taxon>
        <taxon>Tissierellia</taxon>
        <taxon>Sedimentibacter</taxon>
    </lineage>
</organism>
<feature type="domain" description="Iron-binding zinc finger CDGSH type" evidence="5">
    <location>
        <begin position="31"/>
        <end position="73"/>
    </location>
</feature>
<keyword evidence="7" id="KW-1185">Reference proteome</keyword>
<dbReference type="GO" id="GO:0051537">
    <property type="term" value="F:2 iron, 2 sulfur cluster binding"/>
    <property type="evidence" value="ECO:0007669"/>
    <property type="project" value="UniProtKB-KW"/>
</dbReference>
<protein>
    <submittedName>
        <fullName evidence="6">CDGSH iron-sulfur domain-containing protein</fullName>
    </submittedName>
</protein>
<keyword evidence="2" id="KW-0479">Metal-binding</keyword>
<evidence type="ECO:0000259" key="5">
    <source>
        <dbReference type="SMART" id="SM00704"/>
    </source>
</evidence>
<dbReference type="AlphaFoldDB" id="A0A974BI25"/>
<dbReference type="GO" id="GO:0046872">
    <property type="term" value="F:metal ion binding"/>
    <property type="evidence" value="ECO:0007669"/>
    <property type="project" value="UniProtKB-KW"/>
</dbReference>
<keyword evidence="3" id="KW-0408">Iron</keyword>
<evidence type="ECO:0000256" key="4">
    <source>
        <dbReference type="ARBA" id="ARBA00023014"/>
    </source>
</evidence>
<dbReference type="InterPro" id="IPR010693">
    <property type="entry name" value="Divergent_4Fe-4S_mono-cluster"/>
</dbReference>
<accession>A0A974BI25</accession>
<dbReference type="RefSeq" id="WP_179236939.1">
    <property type="nucleotide sequence ID" value="NZ_JACBNQ010000002.1"/>
</dbReference>
<dbReference type="Gene3D" id="3.40.5.90">
    <property type="entry name" value="CDGSH iron-sulfur domain, mitoNEET-type"/>
    <property type="match status" value="2"/>
</dbReference>
<evidence type="ECO:0000313" key="6">
    <source>
        <dbReference type="EMBL" id="NYB73256.1"/>
    </source>
</evidence>
<sequence length="225" mass="25528">MNNKQKIKIIKNGPYRVTGNVPLSEKIIVLKGNQYEYKDGEQLIGTDSYLLCRCGRSEKHPFCDGTHSKIKFDGTETASKKPFKERAEVFEGPEITLLDDGRCAYARFCHRNDGDAWELTENSDDEHLKEEAIIAAVECPAGRLLAVTKNNEEIEPKLEPSIEILQDEELNVSGPIYVKGYIPIESVDGVIYEVRNRQTLCRCGKSKIKPFCDSSHVRIKFRDKC</sequence>
<dbReference type="EMBL" id="JACBNQ010000002">
    <property type="protein sequence ID" value="NYB73256.1"/>
    <property type="molecule type" value="Genomic_DNA"/>
</dbReference>
<keyword evidence="1" id="KW-0001">2Fe-2S</keyword>
<evidence type="ECO:0000256" key="1">
    <source>
        <dbReference type="ARBA" id="ARBA00022714"/>
    </source>
</evidence>
<dbReference type="PIRSF" id="PIRSF009180">
    <property type="entry name" value="UCP009180"/>
    <property type="match status" value="1"/>
</dbReference>
<dbReference type="PANTHER" id="PTHR46491">
    <property type="entry name" value="CDGSH IRON SULFUR DOMAIN PROTEIN HOMOLOG"/>
    <property type="match status" value="1"/>
</dbReference>
<dbReference type="InterPro" id="IPR042216">
    <property type="entry name" value="MitoNEET_CISD"/>
</dbReference>
<dbReference type="InterPro" id="IPR016548">
    <property type="entry name" value="UCP009180"/>
</dbReference>
<dbReference type="SMART" id="SM00704">
    <property type="entry name" value="ZnF_CDGSH"/>
    <property type="match status" value="2"/>
</dbReference>
<reference evidence="6" key="1">
    <citation type="submission" date="2020-07" db="EMBL/GenBank/DDBJ databases">
        <title>Genomic analysis of a strain of Sedimentibacter Hydroxybenzoicus DSM7310.</title>
        <authorList>
            <person name="Ma S."/>
        </authorList>
    </citation>
    <scope>NUCLEOTIDE SEQUENCE</scope>
    <source>
        <strain evidence="6">DSM 7310</strain>
    </source>
</reference>
<dbReference type="InterPro" id="IPR018967">
    <property type="entry name" value="FeS-contain_CDGSH-typ"/>
</dbReference>
<evidence type="ECO:0000256" key="3">
    <source>
        <dbReference type="ARBA" id="ARBA00023004"/>
    </source>
</evidence>
<comment type="caution">
    <text evidence="6">The sequence shown here is derived from an EMBL/GenBank/DDBJ whole genome shotgun (WGS) entry which is preliminary data.</text>
</comment>
<keyword evidence="4" id="KW-0411">Iron-sulfur</keyword>